<dbReference type="EMBL" id="JANIBM010000021">
    <property type="protein sequence ID" value="MCQ8182323.1"/>
    <property type="molecule type" value="Genomic_DNA"/>
</dbReference>
<organism evidence="2 3">
    <name type="scientific">Methylomonas aurea</name>
    <dbReference type="NCBI Taxonomy" id="2952224"/>
    <lineage>
        <taxon>Bacteria</taxon>
        <taxon>Pseudomonadati</taxon>
        <taxon>Pseudomonadota</taxon>
        <taxon>Gammaproteobacteria</taxon>
        <taxon>Methylococcales</taxon>
        <taxon>Methylococcaceae</taxon>
        <taxon>Methylomonas</taxon>
    </lineage>
</organism>
<sequence>MDISCYRGTPKIIGALIDALYQNPTLLFAAVAGAAALAGLWWYKTANKTE</sequence>
<feature type="transmembrane region" description="Helical" evidence="1">
    <location>
        <begin position="26"/>
        <end position="43"/>
    </location>
</feature>
<name>A0ABT1UJC4_9GAMM</name>
<proteinExistence type="predicted"/>
<comment type="caution">
    <text evidence="2">The sequence shown here is derived from an EMBL/GenBank/DDBJ whole genome shotgun (WGS) entry which is preliminary data.</text>
</comment>
<evidence type="ECO:0000313" key="3">
    <source>
        <dbReference type="Proteomes" id="UP001524569"/>
    </source>
</evidence>
<dbReference type="Proteomes" id="UP001524569">
    <property type="component" value="Unassembled WGS sequence"/>
</dbReference>
<accession>A0ABT1UJC4</accession>
<evidence type="ECO:0000256" key="1">
    <source>
        <dbReference type="SAM" id="Phobius"/>
    </source>
</evidence>
<reference evidence="2 3" key="1">
    <citation type="submission" date="2022-07" db="EMBL/GenBank/DDBJ databases">
        <title>Methylomonas rivi sp. nov., Methylomonas rosea sp. nov., Methylomonas aureus sp. nov. and Methylomonas subterranea sp. nov., four novel methanotrophs isolated from a freshwater creek and the deep terrestrial subsurface.</title>
        <authorList>
            <person name="Abin C."/>
            <person name="Sankaranarayanan K."/>
            <person name="Garner C."/>
            <person name="Sindelar R."/>
            <person name="Kotary K."/>
            <person name="Garner R."/>
            <person name="Barclay S."/>
            <person name="Lawson P."/>
            <person name="Krumholz L."/>
        </authorList>
    </citation>
    <scope>NUCLEOTIDE SEQUENCE [LARGE SCALE GENOMIC DNA]</scope>
    <source>
        <strain evidence="2 3">SURF-1</strain>
    </source>
</reference>
<dbReference type="RefSeq" id="WP_256611621.1">
    <property type="nucleotide sequence ID" value="NZ_JANIBM010000021.1"/>
</dbReference>
<keyword evidence="1" id="KW-1133">Transmembrane helix</keyword>
<keyword evidence="3" id="KW-1185">Reference proteome</keyword>
<keyword evidence="1" id="KW-0472">Membrane</keyword>
<keyword evidence="1" id="KW-0812">Transmembrane</keyword>
<gene>
    <name evidence="2" type="ORF">NP603_14475</name>
</gene>
<evidence type="ECO:0000313" key="2">
    <source>
        <dbReference type="EMBL" id="MCQ8182323.1"/>
    </source>
</evidence>
<protein>
    <submittedName>
        <fullName evidence="2">Uncharacterized protein</fullName>
    </submittedName>
</protein>